<name>A0A9W8CXD8_9FUNG</name>
<protein>
    <submittedName>
        <fullName evidence="5">Bud site selection protein bud4</fullName>
    </submittedName>
</protein>
<dbReference type="Proteomes" id="UP001143981">
    <property type="component" value="Unassembled WGS sequence"/>
</dbReference>
<organism evidence="5 6">
    <name type="scientific">Coemansia biformis</name>
    <dbReference type="NCBI Taxonomy" id="1286918"/>
    <lineage>
        <taxon>Eukaryota</taxon>
        <taxon>Fungi</taxon>
        <taxon>Fungi incertae sedis</taxon>
        <taxon>Zoopagomycota</taxon>
        <taxon>Kickxellomycotina</taxon>
        <taxon>Kickxellomycetes</taxon>
        <taxon>Kickxellales</taxon>
        <taxon>Kickxellaceae</taxon>
        <taxon>Coemansia</taxon>
    </lineage>
</organism>
<reference evidence="5" key="1">
    <citation type="submission" date="2022-07" db="EMBL/GenBank/DDBJ databases">
        <title>Phylogenomic reconstructions and comparative analyses of Kickxellomycotina fungi.</title>
        <authorList>
            <person name="Reynolds N.K."/>
            <person name="Stajich J.E."/>
            <person name="Barry K."/>
            <person name="Grigoriev I.V."/>
            <person name="Crous P."/>
            <person name="Smith M.E."/>
        </authorList>
    </citation>
    <scope>NUCLEOTIDE SEQUENCE</scope>
    <source>
        <strain evidence="5">BCRC 34381</strain>
    </source>
</reference>
<evidence type="ECO:0000256" key="1">
    <source>
        <dbReference type="ARBA" id="ARBA00022618"/>
    </source>
</evidence>
<evidence type="ECO:0000256" key="3">
    <source>
        <dbReference type="SAM" id="MobiDB-lite"/>
    </source>
</evidence>
<dbReference type="GO" id="GO:0005525">
    <property type="term" value="F:GTP binding"/>
    <property type="evidence" value="ECO:0007669"/>
    <property type="project" value="TreeGrafter"/>
</dbReference>
<dbReference type="InterPro" id="IPR001849">
    <property type="entry name" value="PH_domain"/>
</dbReference>
<dbReference type="InterPro" id="IPR052007">
    <property type="entry name" value="Bud4"/>
</dbReference>
<dbReference type="OrthoDB" id="2123378at2759"/>
<dbReference type="PANTHER" id="PTHR36100">
    <property type="entry name" value="BUD SITE SELECTION PROTEIN 4"/>
    <property type="match status" value="1"/>
</dbReference>
<keyword evidence="2" id="KW-0131">Cell cycle</keyword>
<dbReference type="InterPro" id="IPR011993">
    <property type="entry name" value="PH-like_dom_sf"/>
</dbReference>
<evidence type="ECO:0000256" key="2">
    <source>
        <dbReference type="ARBA" id="ARBA00023306"/>
    </source>
</evidence>
<sequence>MMHTQEFDDRARQQPEYDPAVVFGPRRRLVLRSQARNFSERVMDEINGLDVRVRDDVHGTVNVRSAGQFSYGPPAGTVRPSTIPDYVSPLNGVPAGPFFMPPKAAVKSGYLYMRILSVEDMEGDPSSIYFVIRNGIDTLATTPVTIDGINGTTINQEFRILTDPSVSITMWMRFRSDAIIHRGFRGARGMLSEPGCVPPLLRRLVRRNTRSRGGRWQCQGAADSVFDFDEGQPRYAPGARRAGPAGRGANGHVDKQQAYGGGYPERSSSAMVGHSIGAYGVGTQQSHGAHNDPRSLNATQAPSSVFYEPGAETAAPSSSNKGLAQAQFREETRGVAVVHVGEMIEEVFLRGLVDSWDVENVWESRCGAQMNLQLFFIPECPLFREEELPKTLSECEMAMEVCAFHNRTLNSGYMSQRGGDTRFWRRRYFRLIGGFLFAYHEESKEPRCFIDLNDATRVVDAQPDRGQRAAGMGAQFGSRDLMRSQRMRRRGAHQRNSSDVSLRRRDAAAPAPAHGYASDSEPADGVDIADPGLQRATLRRPRGQEMNSHADSGIVSGGSTDGAPDNGMQHSFAIEFGAGGLIEFYTETEKQKRLWVEIIKRVVGRIPKIPSWLIKLLHADVSERIDGAGQLPSDSSLGNGSIPSSKFEELTHPHPHLRA</sequence>
<proteinExistence type="predicted"/>
<feature type="domain" description="PH" evidence="4">
    <location>
        <begin position="407"/>
        <end position="604"/>
    </location>
</feature>
<dbReference type="AlphaFoldDB" id="A0A9W8CXD8"/>
<evidence type="ECO:0000313" key="5">
    <source>
        <dbReference type="EMBL" id="KAJ1727295.1"/>
    </source>
</evidence>
<comment type="caution">
    <text evidence="5">The sequence shown here is derived from an EMBL/GenBank/DDBJ whole genome shotgun (WGS) entry which is preliminary data.</text>
</comment>
<dbReference type="EMBL" id="JANBOI010001150">
    <property type="protein sequence ID" value="KAJ1727295.1"/>
    <property type="molecule type" value="Genomic_DNA"/>
</dbReference>
<evidence type="ECO:0000313" key="6">
    <source>
        <dbReference type="Proteomes" id="UP001143981"/>
    </source>
</evidence>
<dbReference type="GO" id="GO:0051301">
    <property type="term" value="P:cell division"/>
    <property type="evidence" value="ECO:0007669"/>
    <property type="project" value="UniProtKB-KW"/>
</dbReference>
<keyword evidence="6" id="KW-1185">Reference proteome</keyword>
<dbReference type="SMART" id="SM00233">
    <property type="entry name" value="PH"/>
    <property type="match status" value="1"/>
</dbReference>
<dbReference type="SUPFAM" id="SSF50729">
    <property type="entry name" value="PH domain-like"/>
    <property type="match status" value="1"/>
</dbReference>
<keyword evidence="1" id="KW-0132">Cell division</keyword>
<evidence type="ECO:0000259" key="4">
    <source>
        <dbReference type="PROSITE" id="PS50003"/>
    </source>
</evidence>
<gene>
    <name evidence="5" type="primary">BUD4</name>
    <name evidence="5" type="ORF">LPJ61_004647</name>
</gene>
<feature type="compositionally biased region" description="Polar residues" evidence="3">
    <location>
        <begin position="632"/>
        <end position="644"/>
    </location>
</feature>
<dbReference type="PROSITE" id="PS50003">
    <property type="entry name" value="PH_DOMAIN"/>
    <property type="match status" value="1"/>
</dbReference>
<dbReference type="PANTHER" id="PTHR36100:SF1">
    <property type="entry name" value="BUD SITE SELECTION PROTEIN 4"/>
    <property type="match status" value="1"/>
</dbReference>
<feature type="region of interest" description="Disordered" evidence="3">
    <location>
        <begin position="229"/>
        <end position="267"/>
    </location>
</feature>
<dbReference type="Gene3D" id="2.30.29.30">
    <property type="entry name" value="Pleckstrin-homology domain (PH domain)/Phosphotyrosine-binding domain (PTB)"/>
    <property type="match status" value="1"/>
</dbReference>
<feature type="region of interest" description="Disordered" evidence="3">
    <location>
        <begin position="629"/>
        <end position="659"/>
    </location>
</feature>
<feature type="compositionally biased region" description="Low complexity" evidence="3">
    <location>
        <begin position="233"/>
        <end position="244"/>
    </location>
</feature>
<accession>A0A9W8CXD8</accession>
<feature type="region of interest" description="Disordered" evidence="3">
    <location>
        <begin position="463"/>
        <end position="568"/>
    </location>
</feature>